<feature type="chain" id="PRO_5004930321" evidence="1">
    <location>
        <begin position="21"/>
        <end position="651"/>
    </location>
</feature>
<accession>W9VBN3</accession>
<dbReference type="EMBL" id="AONC01000004">
    <property type="protein sequence ID" value="EXJ16824.1"/>
    <property type="molecule type" value="Genomic_DNA"/>
</dbReference>
<keyword evidence="1" id="KW-0732">Signal</keyword>
<proteinExistence type="predicted"/>
<organism evidence="2 3">
    <name type="scientific">Imhoffiella purpurea</name>
    <dbReference type="NCBI Taxonomy" id="1249627"/>
    <lineage>
        <taxon>Bacteria</taxon>
        <taxon>Pseudomonadati</taxon>
        <taxon>Pseudomonadota</taxon>
        <taxon>Gammaproteobacteria</taxon>
        <taxon>Chromatiales</taxon>
        <taxon>Chromatiaceae</taxon>
        <taxon>Imhoffiella</taxon>
    </lineage>
</organism>
<dbReference type="SUPFAM" id="SSF51445">
    <property type="entry name" value="(Trans)glycosidases"/>
    <property type="match status" value="1"/>
</dbReference>
<dbReference type="InterPro" id="IPR017853">
    <property type="entry name" value="GH"/>
</dbReference>
<name>W9VBN3_9GAMM</name>
<protein>
    <submittedName>
        <fullName evidence="2">Uncharacterized protein</fullName>
    </submittedName>
</protein>
<reference evidence="2 3" key="1">
    <citation type="submission" date="2012-11" db="EMBL/GenBank/DDBJ databases">
        <title>Genome assembly of Thiorhodococcus sp. AK35.</title>
        <authorList>
            <person name="Nupur N."/>
            <person name="Khatri I."/>
            <person name="Subramanian S."/>
            <person name="Pinnaka A."/>
        </authorList>
    </citation>
    <scope>NUCLEOTIDE SEQUENCE [LARGE SCALE GENOMIC DNA]</scope>
    <source>
        <strain evidence="2 3">AK35</strain>
    </source>
</reference>
<comment type="caution">
    <text evidence="2">The sequence shown here is derived from an EMBL/GenBank/DDBJ whole genome shotgun (WGS) entry which is preliminary data.</text>
</comment>
<keyword evidence="3" id="KW-1185">Reference proteome</keyword>
<dbReference type="RefSeq" id="WP_198295648.1">
    <property type="nucleotide sequence ID" value="NZ_AONC01000004.1"/>
</dbReference>
<dbReference type="STRING" id="1249627.D779_2435"/>
<evidence type="ECO:0000313" key="2">
    <source>
        <dbReference type="EMBL" id="EXJ16824.1"/>
    </source>
</evidence>
<dbReference type="Proteomes" id="UP000019460">
    <property type="component" value="Unassembled WGS sequence"/>
</dbReference>
<gene>
    <name evidence="2" type="ORF">D779_2435</name>
</gene>
<sequence length="651" mass="70898">MPNRLLPLACIAWLSSALGAAPQMGLAYQPYVGQWSQFPDNPYASDRFYTPSFNTYKGGLSIEDPERSLLRAQRHVHLYFDAAGRLMNIEADSRLEFAATALRGATDAQWSRTLFRRFEGKVPLPAREVDHQASVFRQLAFLAEAAEGAPLRLATYGAGFQAGYWSEIDGRGYATMPVWTDNRVSFHPGNGSPPTTDRSTDEINFYFPPTSVYVKPDPKGVRVRTRGTPGQDLALDRVDLRLFAPARQDEPDARLNPGFFAGDANGQIALAAAEINARAGKPLLTIAQGVENVAVAGSLINDRMRFAILAALAQARIANDRFPGTVTHLIVGNEYAVPATKSGTLRTPTEQTTEMVRFAKAQMAPGGDFAGLGLAVGVRGNRFRLLDPNATDPAIRRFTRDATRLLGEVDFLMENIYPSPEALEIAARSGDWDTFFAPETGELDIQWERLSQSVATLAGDRPIELMIGEIGHPSNGIPFNLPGHGNPNPPADSAIARLAEHIERDPWRLETEGLAILHRYCSPDMSAAFLTRAFAWSRARGVQIHAFEAFDEPYKFGQNMPLPGLDARASLLNCQGSHGAEGFYGLFGYSGVAAFQAGPSSAGPKPGSALQARLPRGVEWADQFSGQLYPKLPAFDFAATAAAFEPVTRER</sequence>
<feature type="signal peptide" evidence="1">
    <location>
        <begin position="1"/>
        <end position="20"/>
    </location>
</feature>
<dbReference type="AlphaFoldDB" id="W9VBN3"/>
<dbReference type="eggNOG" id="COG5309">
    <property type="taxonomic scope" value="Bacteria"/>
</dbReference>
<evidence type="ECO:0000313" key="3">
    <source>
        <dbReference type="Proteomes" id="UP000019460"/>
    </source>
</evidence>
<evidence type="ECO:0000256" key="1">
    <source>
        <dbReference type="SAM" id="SignalP"/>
    </source>
</evidence>